<evidence type="ECO:0000256" key="4">
    <source>
        <dbReference type="ARBA" id="ARBA00022692"/>
    </source>
</evidence>
<evidence type="ECO:0000256" key="7">
    <source>
        <dbReference type="ARBA" id="ARBA00023237"/>
    </source>
</evidence>
<dbReference type="NCBIfam" id="TIGR04056">
    <property type="entry name" value="OMP_RagA_SusC"/>
    <property type="match status" value="1"/>
</dbReference>
<name>A0A934UM69_9SPHI</name>
<dbReference type="InterPro" id="IPR012910">
    <property type="entry name" value="Plug_dom"/>
</dbReference>
<evidence type="ECO:0000256" key="1">
    <source>
        <dbReference type="ARBA" id="ARBA00004571"/>
    </source>
</evidence>
<keyword evidence="4 8" id="KW-0812">Transmembrane</keyword>
<dbReference type="Gene3D" id="2.40.170.20">
    <property type="entry name" value="TonB-dependent receptor, beta-barrel domain"/>
    <property type="match status" value="1"/>
</dbReference>
<feature type="domain" description="TonB-dependent receptor-like beta-barrel" evidence="11">
    <location>
        <begin position="410"/>
        <end position="803"/>
    </location>
</feature>
<dbReference type="Gene3D" id="2.170.130.10">
    <property type="entry name" value="TonB-dependent receptor, plug domain"/>
    <property type="match status" value="1"/>
</dbReference>
<dbReference type="SUPFAM" id="SSF56935">
    <property type="entry name" value="Porins"/>
    <property type="match status" value="1"/>
</dbReference>
<dbReference type="SUPFAM" id="SSF49464">
    <property type="entry name" value="Carboxypeptidase regulatory domain-like"/>
    <property type="match status" value="1"/>
</dbReference>
<comment type="similarity">
    <text evidence="8 9">Belongs to the TonB-dependent receptor family.</text>
</comment>
<organism evidence="13 14">
    <name type="scientific">Mucilaginibacter segetis</name>
    <dbReference type="NCBI Taxonomy" id="2793071"/>
    <lineage>
        <taxon>Bacteria</taxon>
        <taxon>Pseudomonadati</taxon>
        <taxon>Bacteroidota</taxon>
        <taxon>Sphingobacteriia</taxon>
        <taxon>Sphingobacteriales</taxon>
        <taxon>Sphingobacteriaceae</taxon>
        <taxon>Mucilaginibacter</taxon>
    </lineage>
</organism>
<evidence type="ECO:0000313" key="13">
    <source>
        <dbReference type="EMBL" id="MBK0378715.1"/>
    </source>
</evidence>
<keyword evidence="7 8" id="KW-0998">Cell outer membrane</keyword>
<evidence type="ECO:0000256" key="2">
    <source>
        <dbReference type="ARBA" id="ARBA00022448"/>
    </source>
</evidence>
<evidence type="ECO:0000259" key="11">
    <source>
        <dbReference type="Pfam" id="PF00593"/>
    </source>
</evidence>
<dbReference type="Proteomes" id="UP000613193">
    <property type="component" value="Unassembled WGS sequence"/>
</dbReference>
<dbReference type="Pfam" id="PF13715">
    <property type="entry name" value="CarbopepD_reg_2"/>
    <property type="match status" value="1"/>
</dbReference>
<keyword evidence="6 8" id="KW-0472">Membrane</keyword>
<feature type="chain" id="PRO_5036997589" evidence="10">
    <location>
        <begin position="24"/>
        <end position="1044"/>
    </location>
</feature>
<dbReference type="FunFam" id="2.60.40.1120:FF:000003">
    <property type="entry name" value="Outer membrane protein Omp121"/>
    <property type="match status" value="1"/>
</dbReference>
<dbReference type="NCBIfam" id="TIGR04057">
    <property type="entry name" value="SusC_RagA_signa"/>
    <property type="match status" value="1"/>
</dbReference>
<protein>
    <submittedName>
        <fullName evidence="13">SusC/RagA family TonB-linked outer membrane protein</fullName>
    </submittedName>
</protein>
<dbReference type="Gene3D" id="2.60.40.1120">
    <property type="entry name" value="Carboxypeptidase-like, regulatory domain"/>
    <property type="match status" value="1"/>
</dbReference>
<evidence type="ECO:0000256" key="9">
    <source>
        <dbReference type="RuleBase" id="RU003357"/>
    </source>
</evidence>
<sequence>MKQTYLRCLAMLLFSIITMAAYAQQTVTGTVTDKSGVAIPGVTVAEKGTSNGAPTDVNGKFSISVKPGAVLTFSFIGFKPKEVEVGSQTNINVVLEANENALNEVVVTALGIKREKKSLGYAVQEVKGETLANTKEPNLVNSLSGKVAGLQITRSSNGPGASSRITLRGNNSLTGDNQPLIVVDGVPMDNFIGNEINGNGQRNNDYYNPSRDMGNGLADINAEDIESISVLKGPSAAALYGSRAGNGAILITTKTGKAQKGLGITLTSSFGVENIFARPKMQTEFGQGESGGYVNNSTLTWGERNEGQTQTRLDGSTFQQNFNDNISNYFQTGFSSNQGISLQQQYKSTSVYTSYNRLDDKSYIPGAKLIRNNLTARTVSKFGTDDKWTVDTKVQYINSTARNRPQAGYNPNNYFYYLQTLPNSIDVTDYRNPVDENGNMRWWHDGSELNPYWAAKYNLNQDTRNRFLLNASVKYQFNSWLSLEGRGGADMYNTNTESMQYAGAPGNPGGSYGVRRSSFTETNYSGLLTAKKDNLLGKWGGNFTLGGNLMNQQRSFLSTTAGTLNVPNLFSVNNAVGNPSLDQGLFRHNIYSVYGSAGINYDQFFFLDGTFRNDWSSALSKANRSYFYPSVSTSFVFSELLNKSGSLPSWITYGKIRGSYASVGNDMEPYQLYNTYNISKDPNGNTTAGRGDVLYDENVQSELIKSYEAGLEMRFFDSRLGFDFALYKSNATRQLINLPMDPLSGYTSRKINAGDIQNKGLELMVDGKIVRGSNFNWNTTVNFSMNRNLVKSISPDVTQYPLGGFDNIAVVAEAGQLYGTIYGTTFKRVDDPGSQYNGQLILTSAGLPQTDDSQKSNLGNQQASSLLGITNSFGYKGFNFSFLVDGRFGGKIFSATLQKMEAVGTSSKTVVNGDREDFVVDGVVLNTTTNQYEKNTTAVSPQNYWSAVAGHGNLGITEANIYDASNIRVRNVQLSYDLSKNFLSGTGIQRARVGVSVNNLWLITSHMNGMDPESVYATGSNATGFESGSAPTTRTFLLNLTIGF</sequence>
<dbReference type="AlphaFoldDB" id="A0A934UM69"/>
<dbReference type="EMBL" id="JAEHFW010000001">
    <property type="protein sequence ID" value="MBK0378715.1"/>
    <property type="molecule type" value="Genomic_DNA"/>
</dbReference>
<evidence type="ECO:0000313" key="14">
    <source>
        <dbReference type="Proteomes" id="UP000613193"/>
    </source>
</evidence>
<dbReference type="InterPro" id="IPR023996">
    <property type="entry name" value="TonB-dep_OMP_SusC/RagA"/>
</dbReference>
<dbReference type="InterPro" id="IPR039426">
    <property type="entry name" value="TonB-dep_rcpt-like"/>
</dbReference>
<dbReference type="InterPro" id="IPR037066">
    <property type="entry name" value="Plug_dom_sf"/>
</dbReference>
<accession>A0A934UM69</accession>
<keyword evidence="2 8" id="KW-0813">Transport</keyword>
<evidence type="ECO:0000259" key="12">
    <source>
        <dbReference type="Pfam" id="PF07715"/>
    </source>
</evidence>
<evidence type="ECO:0000256" key="5">
    <source>
        <dbReference type="ARBA" id="ARBA00023077"/>
    </source>
</evidence>
<evidence type="ECO:0000256" key="8">
    <source>
        <dbReference type="PROSITE-ProRule" id="PRU01360"/>
    </source>
</evidence>
<keyword evidence="14" id="KW-1185">Reference proteome</keyword>
<dbReference type="InterPro" id="IPR000531">
    <property type="entry name" value="Beta-barrel_TonB"/>
</dbReference>
<proteinExistence type="inferred from homology"/>
<keyword evidence="3 8" id="KW-1134">Transmembrane beta strand</keyword>
<feature type="signal peptide" evidence="10">
    <location>
        <begin position="1"/>
        <end position="23"/>
    </location>
</feature>
<dbReference type="InterPro" id="IPR036942">
    <property type="entry name" value="Beta-barrel_TonB_sf"/>
</dbReference>
<dbReference type="PROSITE" id="PS52016">
    <property type="entry name" value="TONB_DEPENDENT_REC_3"/>
    <property type="match status" value="1"/>
</dbReference>
<dbReference type="InterPro" id="IPR008969">
    <property type="entry name" value="CarboxyPept-like_regulatory"/>
</dbReference>
<evidence type="ECO:0000256" key="6">
    <source>
        <dbReference type="ARBA" id="ARBA00023136"/>
    </source>
</evidence>
<reference evidence="13" key="1">
    <citation type="submission" date="2020-12" db="EMBL/GenBank/DDBJ databases">
        <title>Bacterial novel species Mucilaginibacter sp. SD-g isolated from soil.</title>
        <authorList>
            <person name="Jung H.-Y."/>
        </authorList>
    </citation>
    <scope>NUCLEOTIDE SEQUENCE</scope>
    <source>
        <strain evidence="13">SD-g</strain>
    </source>
</reference>
<keyword evidence="5 9" id="KW-0798">TonB box</keyword>
<gene>
    <name evidence="13" type="ORF">I5M19_05325</name>
</gene>
<feature type="domain" description="TonB-dependent receptor plug" evidence="12">
    <location>
        <begin position="116"/>
        <end position="248"/>
    </location>
</feature>
<keyword evidence="10" id="KW-0732">Signal</keyword>
<dbReference type="Pfam" id="PF00593">
    <property type="entry name" value="TonB_dep_Rec_b-barrel"/>
    <property type="match status" value="1"/>
</dbReference>
<evidence type="ECO:0000256" key="10">
    <source>
        <dbReference type="SAM" id="SignalP"/>
    </source>
</evidence>
<dbReference type="InterPro" id="IPR023997">
    <property type="entry name" value="TonB-dep_OMP_SusC/RagA_CS"/>
</dbReference>
<dbReference type="Pfam" id="PF07715">
    <property type="entry name" value="Plug"/>
    <property type="match status" value="1"/>
</dbReference>
<comment type="subcellular location">
    <subcellularLocation>
        <location evidence="1 8">Cell outer membrane</location>
        <topology evidence="1 8">Multi-pass membrane protein</topology>
    </subcellularLocation>
</comment>
<comment type="caution">
    <text evidence="13">The sequence shown here is derived from an EMBL/GenBank/DDBJ whole genome shotgun (WGS) entry which is preliminary data.</text>
</comment>
<dbReference type="GO" id="GO:0009279">
    <property type="term" value="C:cell outer membrane"/>
    <property type="evidence" value="ECO:0007669"/>
    <property type="project" value="UniProtKB-SubCell"/>
</dbReference>
<evidence type="ECO:0000256" key="3">
    <source>
        <dbReference type="ARBA" id="ARBA00022452"/>
    </source>
</evidence>